<keyword evidence="6 12" id="KW-0812">Transmembrane</keyword>
<dbReference type="PANTHER" id="PTHR30531">
    <property type="entry name" value="FLAGELLAR BIOSYNTHETIC PROTEIN FLHB"/>
    <property type="match status" value="1"/>
</dbReference>
<feature type="transmembrane region" description="Helical" evidence="12">
    <location>
        <begin position="193"/>
        <end position="217"/>
    </location>
</feature>
<keyword evidence="7 12" id="KW-1005">Bacterial flagellum biogenesis</keyword>
<evidence type="ECO:0000256" key="12">
    <source>
        <dbReference type="RuleBase" id="RU364091"/>
    </source>
</evidence>
<organism evidence="13 14">
    <name type="scientific">Ornithinibacillus caprae</name>
    <dbReference type="NCBI Taxonomy" id="2678566"/>
    <lineage>
        <taxon>Bacteria</taxon>
        <taxon>Bacillati</taxon>
        <taxon>Bacillota</taxon>
        <taxon>Bacilli</taxon>
        <taxon>Bacillales</taxon>
        <taxon>Bacillaceae</taxon>
        <taxon>Ornithinibacillus</taxon>
    </lineage>
</organism>
<dbReference type="PANTHER" id="PTHR30531:SF12">
    <property type="entry name" value="FLAGELLAR BIOSYNTHETIC PROTEIN FLHB"/>
    <property type="match status" value="1"/>
</dbReference>
<accession>A0A6N8FPU4</accession>
<evidence type="ECO:0000256" key="9">
    <source>
        <dbReference type="ARBA" id="ARBA00022989"/>
    </source>
</evidence>
<feature type="transmembrane region" description="Helical" evidence="12">
    <location>
        <begin position="155"/>
        <end position="173"/>
    </location>
</feature>
<evidence type="ECO:0000256" key="10">
    <source>
        <dbReference type="ARBA" id="ARBA00023136"/>
    </source>
</evidence>
<gene>
    <name evidence="12 13" type="primary">flhB</name>
    <name evidence="13" type="ORF">GMD78_16130</name>
</gene>
<keyword evidence="5 12" id="KW-1003">Cell membrane</keyword>
<keyword evidence="8 12" id="KW-0653">Protein transport</keyword>
<proteinExistence type="inferred from homology"/>
<keyword evidence="10 12" id="KW-0472">Membrane</keyword>
<evidence type="ECO:0000256" key="8">
    <source>
        <dbReference type="ARBA" id="ARBA00022927"/>
    </source>
</evidence>
<keyword evidence="9 12" id="KW-1133">Transmembrane helix</keyword>
<evidence type="ECO:0000256" key="3">
    <source>
        <dbReference type="ARBA" id="ARBA00021622"/>
    </source>
</evidence>
<evidence type="ECO:0000256" key="4">
    <source>
        <dbReference type="ARBA" id="ARBA00022448"/>
    </source>
</evidence>
<dbReference type="FunFam" id="3.40.1690.10:FF:000001">
    <property type="entry name" value="Flagellar biosynthetic protein FlhB"/>
    <property type="match status" value="1"/>
</dbReference>
<dbReference type="InterPro" id="IPR006136">
    <property type="entry name" value="FlhB"/>
</dbReference>
<feature type="transmembrane region" description="Helical" evidence="12">
    <location>
        <begin position="98"/>
        <end position="123"/>
    </location>
</feature>
<keyword evidence="13" id="KW-0966">Cell projection</keyword>
<comment type="subcellular location">
    <subcellularLocation>
        <location evidence="1">Cell membrane</location>
        <topology evidence="1">Multi-pass membrane protein</topology>
    </subcellularLocation>
</comment>
<keyword evidence="4 12" id="KW-0813">Transport</keyword>
<comment type="similarity">
    <text evidence="2 12">Belongs to the type III secretion exporter family.</text>
</comment>
<feature type="transmembrane region" description="Helical" evidence="12">
    <location>
        <begin position="39"/>
        <end position="59"/>
    </location>
</feature>
<dbReference type="Pfam" id="PF01312">
    <property type="entry name" value="Bac_export_2"/>
    <property type="match status" value="1"/>
</dbReference>
<dbReference type="EMBL" id="WOCA01000015">
    <property type="protein sequence ID" value="MUK89899.1"/>
    <property type="molecule type" value="Genomic_DNA"/>
</dbReference>
<dbReference type="AlphaFoldDB" id="A0A6N8FPU4"/>
<evidence type="ECO:0000313" key="13">
    <source>
        <dbReference type="EMBL" id="MUK89899.1"/>
    </source>
</evidence>
<dbReference type="SUPFAM" id="SSF160544">
    <property type="entry name" value="EscU C-terminal domain-like"/>
    <property type="match status" value="1"/>
</dbReference>
<comment type="function">
    <text evidence="12">Required for formation of the rod structure in the basal body of the flagellar apparatus. Together with FliI and FliH, may constitute the export apparatus of flagellin.</text>
</comment>
<dbReference type="Gene3D" id="6.10.250.2080">
    <property type="match status" value="1"/>
</dbReference>
<sequence>MKQLQLDLQFFAGEKTEKATPKKRQDERKKGKVAKSQDVNTAILLLFSFIILFVFGGFMKNGMTTLYQQSFTEYIHWDLTPNTVHQIFVEGSIETAKILAPIMLIALIAGLASNLTQIGFLFTTEPLKFDLKKIDPIQGAKRIFSIRALVELLKSFFKIGFIGAITFAIIWIYKDEMMMTAFKDVNSSLAFFGNVTMIMGIAATIALLFLSVFDYAYQRYDFEKNMRMSKQDVKDEYKNIEGDPLIKSKIKERQRQMAMRRMMSEVPNADVVITNPTHFAIAIKYDEDKAGAPYVVAKGVDHLAFRIREIAKAHDVVTVENRPLARSLYDKVEIGDIIPEEFYQAVAEVLAYVYRLDKKVR</sequence>
<protein>
    <recommendedName>
        <fullName evidence="3 12">Flagellar biosynthetic protein FlhB</fullName>
    </recommendedName>
</protein>
<evidence type="ECO:0000256" key="11">
    <source>
        <dbReference type="ARBA" id="ARBA00023225"/>
    </source>
</evidence>
<dbReference type="InterPro" id="IPR029025">
    <property type="entry name" value="T3SS_substrate_exporter_C"/>
</dbReference>
<evidence type="ECO:0000256" key="1">
    <source>
        <dbReference type="ARBA" id="ARBA00004651"/>
    </source>
</evidence>
<dbReference type="Gene3D" id="3.40.1690.10">
    <property type="entry name" value="secretion proteins EscU"/>
    <property type="match status" value="1"/>
</dbReference>
<evidence type="ECO:0000313" key="14">
    <source>
        <dbReference type="Proteomes" id="UP000469125"/>
    </source>
</evidence>
<dbReference type="GO" id="GO:0044780">
    <property type="term" value="P:bacterial-type flagellum assembly"/>
    <property type="evidence" value="ECO:0007669"/>
    <property type="project" value="InterPro"/>
</dbReference>
<keyword evidence="13" id="KW-0282">Flagellum</keyword>
<evidence type="ECO:0000256" key="5">
    <source>
        <dbReference type="ARBA" id="ARBA00022475"/>
    </source>
</evidence>
<keyword evidence="13" id="KW-0969">Cilium</keyword>
<dbReference type="InterPro" id="IPR006135">
    <property type="entry name" value="T3SS_substrate_exporter"/>
</dbReference>
<name>A0A6N8FPU4_9BACI</name>
<dbReference type="GO" id="GO:0009306">
    <property type="term" value="P:protein secretion"/>
    <property type="evidence" value="ECO:0007669"/>
    <property type="project" value="InterPro"/>
</dbReference>
<dbReference type="GO" id="GO:0005886">
    <property type="term" value="C:plasma membrane"/>
    <property type="evidence" value="ECO:0007669"/>
    <property type="project" value="UniProtKB-SubCell"/>
</dbReference>
<reference evidence="13 14" key="1">
    <citation type="submission" date="2019-11" db="EMBL/GenBank/DDBJ databases">
        <authorList>
            <person name="Li X."/>
        </authorList>
    </citation>
    <scope>NUCLEOTIDE SEQUENCE [LARGE SCALE GENOMIC DNA]</scope>
    <source>
        <strain evidence="13 14">L9</strain>
    </source>
</reference>
<evidence type="ECO:0000256" key="6">
    <source>
        <dbReference type="ARBA" id="ARBA00022692"/>
    </source>
</evidence>
<evidence type="ECO:0000256" key="2">
    <source>
        <dbReference type="ARBA" id="ARBA00010690"/>
    </source>
</evidence>
<dbReference type="PRINTS" id="PR00950">
    <property type="entry name" value="TYPE3IMSPROT"/>
</dbReference>
<keyword evidence="11 12" id="KW-1006">Bacterial flagellum protein export</keyword>
<dbReference type="NCBIfam" id="TIGR00328">
    <property type="entry name" value="flhB"/>
    <property type="match status" value="1"/>
</dbReference>
<dbReference type="RefSeq" id="WP_155670167.1">
    <property type="nucleotide sequence ID" value="NZ_WOCA01000015.1"/>
</dbReference>
<dbReference type="Proteomes" id="UP000469125">
    <property type="component" value="Unassembled WGS sequence"/>
</dbReference>
<keyword evidence="14" id="KW-1185">Reference proteome</keyword>
<evidence type="ECO:0000256" key="7">
    <source>
        <dbReference type="ARBA" id="ARBA00022795"/>
    </source>
</evidence>
<comment type="caution">
    <text evidence="13">The sequence shown here is derived from an EMBL/GenBank/DDBJ whole genome shotgun (WGS) entry which is preliminary data.</text>
</comment>